<dbReference type="EMBL" id="MU275876">
    <property type="protein sequence ID" value="KAI0049217.1"/>
    <property type="molecule type" value="Genomic_DNA"/>
</dbReference>
<sequence>MSNSESTLFRYAREASAVRVGNIPPGVSGREIVQLFRTLVGPIRNVEMNGSGCTIELTFATPDDAMKSLCMSGYTVAGSAITVTTVNSSKPTRVVDTSKPKDTRRNLYVLGLPFDLSKAELTAVFSRCGTVCHCVILATVDNASRRRGFVVMSSHAEARAAMDTLSRTDIRGSMIDVSWAVVQRSEGFLDGGDRTVGLETHSESPPGTSLEIAASESLPIVNISPIDASNTFPATSCASVVVSNLPTLLFSQSSDLEPLFFPFGNIKKLDRMPPSPSDLVSGSFSVVVTYSTAASAQDAKDTLQGQVYGNQALMVDFVSPFRAGYRGSSLSLGTNYSNSSRSSLNPHASPFVLDYACPLSAPPTCAMSDHTEDYFSDRKPLSSGLASPVDPFYAAGFVPYHYRSLPTSVIPSRSSSAASWVSFDSTHATPRASRPPFNSRFMSSDSALQRF</sequence>
<comment type="caution">
    <text evidence="1">The sequence shown here is derived from an EMBL/GenBank/DDBJ whole genome shotgun (WGS) entry which is preliminary data.</text>
</comment>
<keyword evidence="2" id="KW-1185">Reference proteome</keyword>
<proteinExistence type="predicted"/>
<protein>
    <submittedName>
        <fullName evidence="1">Uncharacterized protein</fullName>
    </submittedName>
</protein>
<accession>A0ACB8RZ98</accession>
<organism evidence="1 2">
    <name type="scientific">Auriscalpium vulgare</name>
    <dbReference type="NCBI Taxonomy" id="40419"/>
    <lineage>
        <taxon>Eukaryota</taxon>
        <taxon>Fungi</taxon>
        <taxon>Dikarya</taxon>
        <taxon>Basidiomycota</taxon>
        <taxon>Agaricomycotina</taxon>
        <taxon>Agaricomycetes</taxon>
        <taxon>Russulales</taxon>
        <taxon>Auriscalpiaceae</taxon>
        <taxon>Auriscalpium</taxon>
    </lineage>
</organism>
<dbReference type="Proteomes" id="UP000814033">
    <property type="component" value="Unassembled WGS sequence"/>
</dbReference>
<reference evidence="1" key="1">
    <citation type="submission" date="2021-02" db="EMBL/GenBank/DDBJ databases">
        <authorList>
            <consortium name="DOE Joint Genome Institute"/>
            <person name="Ahrendt S."/>
            <person name="Looney B.P."/>
            <person name="Miyauchi S."/>
            <person name="Morin E."/>
            <person name="Drula E."/>
            <person name="Courty P.E."/>
            <person name="Chicoki N."/>
            <person name="Fauchery L."/>
            <person name="Kohler A."/>
            <person name="Kuo A."/>
            <person name="Labutti K."/>
            <person name="Pangilinan J."/>
            <person name="Lipzen A."/>
            <person name="Riley R."/>
            <person name="Andreopoulos W."/>
            <person name="He G."/>
            <person name="Johnson J."/>
            <person name="Barry K.W."/>
            <person name="Grigoriev I.V."/>
            <person name="Nagy L."/>
            <person name="Hibbett D."/>
            <person name="Henrissat B."/>
            <person name="Matheny P.B."/>
            <person name="Labbe J."/>
            <person name="Martin F."/>
        </authorList>
    </citation>
    <scope>NUCLEOTIDE SEQUENCE</scope>
    <source>
        <strain evidence="1">FP105234-sp</strain>
    </source>
</reference>
<reference evidence="1" key="2">
    <citation type="journal article" date="2022" name="New Phytol.">
        <title>Evolutionary transition to the ectomycorrhizal habit in the genomes of a hyperdiverse lineage of mushroom-forming fungi.</title>
        <authorList>
            <person name="Looney B."/>
            <person name="Miyauchi S."/>
            <person name="Morin E."/>
            <person name="Drula E."/>
            <person name="Courty P.E."/>
            <person name="Kohler A."/>
            <person name="Kuo A."/>
            <person name="LaButti K."/>
            <person name="Pangilinan J."/>
            <person name="Lipzen A."/>
            <person name="Riley R."/>
            <person name="Andreopoulos W."/>
            <person name="He G."/>
            <person name="Johnson J."/>
            <person name="Nolan M."/>
            <person name="Tritt A."/>
            <person name="Barry K.W."/>
            <person name="Grigoriev I.V."/>
            <person name="Nagy L.G."/>
            <person name="Hibbett D."/>
            <person name="Henrissat B."/>
            <person name="Matheny P.B."/>
            <person name="Labbe J."/>
            <person name="Martin F.M."/>
        </authorList>
    </citation>
    <scope>NUCLEOTIDE SEQUENCE</scope>
    <source>
        <strain evidence="1">FP105234-sp</strain>
    </source>
</reference>
<name>A0ACB8RZ98_9AGAM</name>
<evidence type="ECO:0000313" key="1">
    <source>
        <dbReference type="EMBL" id="KAI0049217.1"/>
    </source>
</evidence>
<gene>
    <name evidence="1" type="ORF">FA95DRAFT_1557164</name>
</gene>
<evidence type="ECO:0000313" key="2">
    <source>
        <dbReference type="Proteomes" id="UP000814033"/>
    </source>
</evidence>